<feature type="domain" description="VWFA" evidence="1">
    <location>
        <begin position="38"/>
        <end position="218"/>
    </location>
</feature>
<evidence type="ECO:0000313" key="2">
    <source>
        <dbReference type="EMBL" id="CAD9437837.1"/>
    </source>
</evidence>
<dbReference type="SMART" id="SM00327">
    <property type="entry name" value="VWA"/>
    <property type="match status" value="1"/>
</dbReference>
<dbReference type="PANTHER" id="PTHR10579">
    <property type="entry name" value="CALCIUM-ACTIVATED CHLORIDE CHANNEL REGULATOR"/>
    <property type="match status" value="1"/>
</dbReference>
<dbReference type="PANTHER" id="PTHR10579:SF43">
    <property type="entry name" value="ZINC FINGER (C3HC4-TYPE RING FINGER) FAMILY PROTEIN"/>
    <property type="match status" value="1"/>
</dbReference>
<sequence length="480" mass="51896">MSTEIAAYHAEDTISTLVGINLAAPEAPENDTERAKVDCVVVSDVSGSMGGEKMNLLKSTGSLLLDEFVVKDRVGLVTFDTDVKEPLVLSSMNKANKVRAEAAVGKFRAGSLTNLSGGLFAGIQQLLDASNDDADKNDVVRTCLLMTDGAANRGLTQPPDILRVLTQMLTAGGISVHTFGYGSDHNSELLESIATAGNGSYYYVESVDDLRSAFGDCLGGVLSVVAQNLELTIEAVNGTTITKVHHKNAVAIVPGQKYTVKFADLYGEEERDVLVSVTLPVSSPTVKTEIVRSSLRYVNVLAGSSVKTAASASAARPAERLAANDPRLMRNPDLELQSTRLFVVEALETARAHGDKHDLKSARRVVTDAQARVYMVRQRMESLTADMQPRGARTMLPAFEDDFRDCLEGLQNYDQYSNVTSKKMMNYTHGHREQRCMESETCSAQSILVSGAVDGKTNTTLRANAYRTKAKASKAFNFFS</sequence>
<dbReference type="AlphaFoldDB" id="A0A7S2G809"/>
<dbReference type="InterPro" id="IPR002035">
    <property type="entry name" value="VWF_A"/>
</dbReference>
<evidence type="ECO:0000259" key="1">
    <source>
        <dbReference type="PROSITE" id="PS50234"/>
    </source>
</evidence>
<reference evidence="2" key="1">
    <citation type="submission" date="2021-01" db="EMBL/GenBank/DDBJ databases">
        <authorList>
            <person name="Corre E."/>
            <person name="Pelletier E."/>
            <person name="Niang G."/>
            <person name="Scheremetjew M."/>
            <person name="Finn R."/>
            <person name="Kale V."/>
            <person name="Holt S."/>
            <person name="Cochrane G."/>
            <person name="Meng A."/>
            <person name="Brown T."/>
            <person name="Cohen L."/>
        </authorList>
    </citation>
    <scope>NUCLEOTIDE SEQUENCE</scope>
    <source>
        <strain evidence="2">CCMP1381</strain>
    </source>
</reference>
<dbReference type="SUPFAM" id="SSF53300">
    <property type="entry name" value="vWA-like"/>
    <property type="match status" value="1"/>
</dbReference>
<proteinExistence type="predicted"/>
<dbReference type="Pfam" id="PF00092">
    <property type="entry name" value="VWA"/>
    <property type="match status" value="1"/>
</dbReference>
<accession>A0A7S2G809</accession>
<gene>
    <name evidence="2" type="ORF">DSPE1174_LOCUS17714</name>
</gene>
<dbReference type="PROSITE" id="PS50234">
    <property type="entry name" value="VWFA"/>
    <property type="match status" value="1"/>
</dbReference>
<name>A0A7S2G809_9STRA</name>
<dbReference type="EMBL" id="HBGS01034354">
    <property type="protein sequence ID" value="CAD9437837.1"/>
    <property type="molecule type" value="Transcribed_RNA"/>
</dbReference>
<dbReference type="Gene3D" id="3.40.50.410">
    <property type="entry name" value="von Willebrand factor, type A domain"/>
    <property type="match status" value="1"/>
</dbReference>
<dbReference type="InterPro" id="IPR036465">
    <property type="entry name" value="vWFA_dom_sf"/>
</dbReference>
<protein>
    <recommendedName>
        <fullName evidence="1">VWFA domain-containing protein</fullName>
    </recommendedName>
</protein>
<organism evidence="2">
    <name type="scientific">Octactis speculum</name>
    <dbReference type="NCBI Taxonomy" id="3111310"/>
    <lineage>
        <taxon>Eukaryota</taxon>
        <taxon>Sar</taxon>
        <taxon>Stramenopiles</taxon>
        <taxon>Ochrophyta</taxon>
        <taxon>Dictyochophyceae</taxon>
        <taxon>Dictyochales</taxon>
        <taxon>Dictyochaceae</taxon>
        <taxon>Octactis</taxon>
    </lineage>
</organism>
<dbReference type="InterPro" id="IPR051266">
    <property type="entry name" value="CLCR"/>
</dbReference>